<dbReference type="FunFam" id="1.20.1260.100:FF:000001">
    <property type="entry name" value="translocator protein 2"/>
    <property type="match status" value="1"/>
</dbReference>
<dbReference type="InterPro" id="IPR004307">
    <property type="entry name" value="TspO_MBR"/>
</dbReference>
<protein>
    <submittedName>
        <fullName evidence="8">Tryptophan-rich sensory protein</fullName>
    </submittedName>
</protein>
<feature type="transmembrane region" description="Helical" evidence="6">
    <location>
        <begin position="46"/>
        <end position="65"/>
    </location>
</feature>
<dbReference type="Proteomes" id="UP000652847">
    <property type="component" value="Unassembled WGS sequence"/>
</dbReference>
<name>A0A8I0AKD9_9FIRM</name>
<evidence type="ECO:0000256" key="2">
    <source>
        <dbReference type="ARBA" id="ARBA00007524"/>
    </source>
</evidence>
<feature type="transmembrane region" description="Helical" evidence="6">
    <location>
        <begin position="101"/>
        <end position="121"/>
    </location>
</feature>
<evidence type="ECO:0000256" key="6">
    <source>
        <dbReference type="SAM" id="Phobius"/>
    </source>
</evidence>
<sequence>MNTQIKNILPFLLFPLAVGAFAALLTTGSMEAYADLCQPPLSPPGWVFPVVWTILYLLMGFAAYLVANSGKCTNNALFFYILQLFFNFLWSIWFFNCEWYLFAFFWLAALWLLIFATIKSFGAVSPVAANLMLPYLAWVTFAGYLNLGVYFLN</sequence>
<dbReference type="AlphaFoldDB" id="A0A8I0AKD9"/>
<accession>A0A8I0AKD9</accession>
<gene>
    <name evidence="8" type="ORF">H8S54_14730</name>
</gene>
<evidence type="ECO:0000256" key="3">
    <source>
        <dbReference type="ARBA" id="ARBA00022692"/>
    </source>
</evidence>
<dbReference type="GO" id="GO:0016020">
    <property type="term" value="C:membrane"/>
    <property type="evidence" value="ECO:0007669"/>
    <property type="project" value="UniProtKB-SubCell"/>
</dbReference>
<comment type="caution">
    <text evidence="8">The sequence shown here is derived from an EMBL/GenBank/DDBJ whole genome shotgun (WGS) entry which is preliminary data.</text>
</comment>
<dbReference type="Pfam" id="PF03073">
    <property type="entry name" value="TspO_MBR"/>
    <property type="match status" value="1"/>
</dbReference>
<feature type="signal peptide" evidence="7">
    <location>
        <begin position="1"/>
        <end position="22"/>
    </location>
</feature>
<keyword evidence="4 6" id="KW-1133">Transmembrane helix</keyword>
<keyword evidence="9" id="KW-1185">Reference proteome</keyword>
<dbReference type="CDD" id="cd15904">
    <property type="entry name" value="TSPO_MBR"/>
    <property type="match status" value="1"/>
</dbReference>
<dbReference type="InterPro" id="IPR038330">
    <property type="entry name" value="TspO/MBR-related_sf"/>
</dbReference>
<organism evidence="8 9">
    <name type="scientific">Blautia segnis</name>
    <dbReference type="NCBI Taxonomy" id="2763030"/>
    <lineage>
        <taxon>Bacteria</taxon>
        <taxon>Bacillati</taxon>
        <taxon>Bacillota</taxon>
        <taxon>Clostridia</taxon>
        <taxon>Lachnospirales</taxon>
        <taxon>Lachnospiraceae</taxon>
        <taxon>Blautia</taxon>
    </lineage>
</organism>
<evidence type="ECO:0000313" key="9">
    <source>
        <dbReference type="Proteomes" id="UP000652847"/>
    </source>
</evidence>
<evidence type="ECO:0000256" key="5">
    <source>
        <dbReference type="ARBA" id="ARBA00023136"/>
    </source>
</evidence>
<dbReference type="EMBL" id="JACOOT010000035">
    <property type="protein sequence ID" value="MBC5652320.1"/>
    <property type="molecule type" value="Genomic_DNA"/>
</dbReference>
<keyword evidence="3 6" id="KW-0812">Transmembrane</keyword>
<proteinExistence type="inferred from homology"/>
<dbReference type="PANTHER" id="PTHR10057">
    <property type="entry name" value="PERIPHERAL-TYPE BENZODIAZEPINE RECEPTOR"/>
    <property type="match status" value="1"/>
</dbReference>
<dbReference type="RefSeq" id="WP_021926860.1">
    <property type="nucleotide sequence ID" value="NZ_JACOOT010000035.1"/>
</dbReference>
<comment type="similarity">
    <text evidence="2">Belongs to the TspO/BZRP family.</text>
</comment>
<feature type="transmembrane region" description="Helical" evidence="6">
    <location>
        <begin position="77"/>
        <end position="95"/>
    </location>
</feature>
<evidence type="ECO:0000256" key="7">
    <source>
        <dbReference type="SAM" id="SignalP"/>
    </source>
</evidence>
<dbReference type="PIRSF" id="PIRSF005859">
    <property type="entry name" value="PBR"/>
    <property type="match status" value="1"/>
</dbReference>
<reference evidence="8 9" key="1">
    <citation type="submission" date="2020-08" db="EMBL/GenBank/DDBJ databases">
        <title>Genome public.</title>
        <authorList>
            <person name="Liu C."/>
            <person name="Sun Q."/>
        </authorList>
    </citation>
    <scope>NUCLEOTIDE SEQUENCE [LARGE SCALE GENOMIC DNA]</scope>
    <source>
        <strain evidence="8 9">BX17</strain>
    </source>
</reference>
<keyword evidence="7" id="KW-0732">Signal</keyword>
<dbReference type="Gene3D" id="1.20.1260.100">
    <property type="entry name" value="TspO/MBR protein"/>
    <property type="match status" value="1"/>
</dbReference>
<evidence type="ECO:0000256" key="1">
    <source>
        <dbReference type="ARBA" id="ARBA00004141"/>
    </source>
</evidence>
<evidence type="ECO:0000313" key="8">
    <source>
        <dbReference type="EMBL" id="MBC5652320.1"/>
    </source>
</evidence>
<feature type="chain" id="PRO_5038513736" evidence="7">
    <location>
        <begin position="23"/>
        <end position="153"/>
    </location>
</feature>
<dbReference type="GO" id="GO:0033013">
    <property type="term" value="P:tetrapyrrole metabolic process"/>
    <property type="evidence" value="ECO:0007669"/>
    <property type="project" value="UniProtKB-ARBA"/>
</dbReference>
<dbReference type="PANTHER" id="PTHR10057:SF0">
    <property type="entry name" value="TRANSLOCATOR PROTEIN"/>
    <property type="match status" value="1"/>
</dbReference>
<keyword evidence="5 6" id="KW-0472">Membrane</keyword>
<comment type="subcellular location">
    <subcellularLocation>
        <location evidence="1">Membrane</location>
        <topology evidence="1">Multi-pass membrane protein</topology>
    </subcellularLocation>
</comment>
<evidence type="ECO:0000256" key="4">
    <source>
        <dbReference type="ARBA" id="ARBA00022989"/>
    </source>
</evidence>
<feature type="transmembrane region" description="Helical" evidence="6">
    <location>
        <begin position="133"/>
        <end position="152"/>
    </location>
</feature>